<dbReference type="OrthoDB" id="9766847at2"/>
<dbReference type="InterPro" id="IPR012338">
    <property type="entry name" value="Beta-lactam/transpept-like"/>
</dbReference>
<evidence type="ECO:0000256" key="2">
    <source>
        <dbReference type="ARBA" id="ARBA00004752"/>
    </source>
</evidence>
<comment type="pathway">
    <text evidence="2">Cell wall biogenesis; peptidoglycan biosynthesis.</text>
</comment>
<dbReference type="PANTHER" id="PTHR30627">
    <property type="entry name" value="PEPTIDOGLYCAN D,D-TRANSPEPTIDASE"/>
    <property type="match status" value="1"/>
</dbReference>
<name>A0A1M5SH91_9BACI</name>
<evidence type="ECO:0000256" key="5">
    <source>
        <dbReference type="ARBA" id="ARBA00023136"/>
    </source>
</evidence>
<dbReference type="SUPFAM" id="SSF54427">
    <property type="entry name" value="NTF2-like"/>
    <property type="match status" value="1"/>
</dbReference>
<comment type="similarity">
    <text evidence="3">Belongs to the transpeptidase family.</text>
</comment>
<proteinExistence type="inferred from homology"/>
<dbReference type="SUPFAM" id="SSF56601">
    <property type="entry name" value="beta-lactamase/transpeptidase-like"/>
    <property type="match status" value="1"/>
</dbReference>
<dbReference type="Pfam" id="PF00905">
    <property type="entry name" value="Transpeptidase"/>
    <property type="match status" value="1"/>
</dbReference>
<comment type="catalytic activity">
    <reaction evidence="6">
        <text>Preferential cleavage: (Ac)2-L-Lys-D-Ala-|-D-Ala. Also transpeptidation of peptidyl-alanyl moieties that are N-acyl substituents of D-alanine.</text>
        <dbReference type="EC" id="3.4.16.4"/>
    </reaction>
</comment>
<feature type="domain" description="NTF2-like N-terminal transpeptidase" evidence="10">
    <location>
        <begin position="25"/>
        <end position="148"/>
    </location>
</feature>
<dbReference type="Pfam" id="PF05223">
    <property type="entry name" value="MecA_N"/>
    <property type="match status" value="1"/>
</dbReference>
<keyword evidence="12" id="KW-1185">Reference proteome</keyword>
<dbReference type="Proteomes" id="UP000184079">
    <property type="component" value="Unassembled WGS sequence"/>
</dbReference>
<evidence type="ECO:0000256" key="7">
    <source>
        <dbReference type="SAM" id="SignalP"/>
    </source>
</evidence>
<evidence type="ECO:0000256" key="1">
    <source>
        <dbReference type="ARBA" id="ARBA00004370"/>
    </source>
</evidence>
<dbReference type="EC" id="3.4.16.4" evidence="4"/>
<accession>A0A1M5SH91</accession>
<sequence>MRKLIVIAIILLVGAITACSDDNATPSDRFSNYINHWNEKEFDKMYAMLSKSAKENYPTEQFVDRYKKIYQDLNVSDLKIEAETLSDKESEKAMKDGKVSIPFSVSMKTTAGPISFDYEANLIKQEDKDKENWYVDWDTGFIFPEMKDSGELRIDSTTPARGEIRDRNDMPLAMNDTIYEIGIVPENLGEDAEQNKKKIAQLLGLSIESIDEKLNASWVEPNLFVPIAKITKEDEALWNELVAINGITRQETTGRIYPGGAATGALVGYIGQVTAEELKKQKENNYSAQDTIGKRGLEKLYEKQLRGIKGSTVKVINDGEETILTEKEAKDGENVKLTIDINVQEKIYNTLGGDKSTTSVIDAKTGETLGLVSSPSFDPNEILYGSTANIWKKLEEDKENPLLNRFSSTYAPGSVIKPITGAIGMKNGTIDPKEGLKISGLTWSNGEGWGDYEVTRVSESNGPVDLHDAIVRSDNIYFAMQAVDMGAKAYVEGLKAFGLGTDFPFEYPITASSISTSEKLDDEVLLANTSYGQGEVEMSSLHLATAYTAFLNDGNMLKPTLLTSEEKAQVWKDKLITPKQADIIKEALRDVVVDGTAKRSAKNAKFPVSGKTGTAELKLTSDSDGQENGWFVGYPTDDEDIIVSIMIEETKGNSGLSTEKAVEILHKMKE</sequence>
<gene>
    <name evidence="11" type="ORF">SAMN05421807_106180</name>
</gene>
<evidence type="ECO:0000313" key="12">
    <source>
        <dbReference type="Proteomes" id="UP000184079"/>
    </source>
</evidence>
<dbReference type="InterPro" id="IPR001460">
    <property type="entry name" value="PCN-bd_Tpept"/>
</dbReference>
<keyword evidence="5" id="KW-0472">Membrane</keyword>
<evidence type="ECO:0000256" key="6">
    <source>
        <dbReference type="ARBA" id="ARBA00034000"/>
    </source>
</evidence>
<dbReference type="Gene3D" id="3.40.710.10">
    <property type="entry name" value="DD-peptidase/beta-lactamase superfamily"/>
    <property type="match status" value="1"/>
</dbReference>
<dbReference type="InterPro" id="IPR005311">
    <property type="entry name" value="PBP_dimer"/>
</dbReference>
<dbReference type="Gene3D" id="3.90.1310.10">
    <property type="entry name" value="Penicillin-binding protein 2a (Domain 2)"/>
    <property type="match status" value="1"/>
</dbReference>
<evidence type="ECO:0000259" key="10">
    <source>
        <dbReference type="Pfam" id="PF05223"/>
    </source>
</evidence>
<dbReference type="GO" id="GO:0009002">
    <property type="term" value="F:serine-type D-Ala-D-Ala carboxypeptidase activity"/>
    <property type="evidence" value="ECO:0007669"/>
    <property type="project" value="UniProtKB-EC"/>
</dbReference>
<evidence type="ECO:0000256" key="4">
    <source>
        <dbReference type="ARBA" id="ARBA00012448"/>
    </source>
</evidence>
<evidence type="ECO:0000259" key="9">
    <source>
        <dbReference type="Pfam" id="PF03717"/>
    </source>
</evidence>
<feature type="chain" id="PRO_5039077494" description="serine-type D-Ala-D-Ala carboxypeptidase" evidence="7">
    <location>
        <begin position="19"/>
        <end position="670"/>
    </location>
</feature>
<dbReference type="RefSeq" id="WP_073007663.1">
    <property type="nucleotide sequence ID" value="NZ_FQXD01000006.1"/>
</dbReference>
<dbReference type="GO" id="GO:0071555">
    <property type="term" value="P:cell wall organization"/>
    <property type="evidence" value="ECO:0007669"/>
    <property type="project" value="TreeGrafter"/>
</dbReference>
<dbReference type="SUPFAM" id="SSF56519">
    <property type="entry name" value="Penicillin binding protein dimerisation domain"/>
    <property type="match status" value="1"/>
</dbReference>
<reference evidence="12" key="1">
    <citation type="submission" date="2016-11" db="EMBL/GenBank/DDBJ databases">
        <authorList>
            <person name="Varghese N."/>
            <person name="Submissions S."/>
        </authorList>
    </citation>
    <scope>NUCLEOTIDE SEQUENCE [LARGE SCALE GENOMIC DNA]</scope>
    <source>
        <strain evidence="12">CGMCC 1.6496</strain>
    </source>
</reference>
<dbReference type="PANTHER" id="PTHR30627:SF25">
    <property type="entry name" value="PENICILLIN-BINDING PROTEIN 3"/>
    <property type="match status" value="1"/>
</dbReference>
<dbReference type="PROSITE" id="PS51257">
    <property type="entry name" value="PROKAR_LIPOPROTEIN"/>
    <property type="match status" value="1"/>
</dbReference>
<dbReference type="Gene3D" id="3.30.1390.30">
    <property type="entry name" value="Penicillin-binding protein 2a, domain 3"/>
    <property type="match status" value="1"/>
</dbReference>
<comment type="subcellular location">
    <subcellularLocation>
        <location evidence="1">Membrane</location>
    </subcellularLocation>
</comment>
<organism evidence="11 12">
    <name type="scientific">Virgibacillus chiguensis</name>
    <dbReference type="NCBI Taxonomy" id="411959"/>
    <lineage>
        <taxon>Bacteria</taxon>
        <taxon>Bacillati</taxon>
        <taxon>Bacillota</taxon>
        <taxon>Bacilli</taxon>
        <taxon>Bacillales</taxon>
        <taxon>Bacillaceae</taxon>
        <taxon>Virgibacillus</taxon>
    </lineage>
</organism>
<evidence type="ECO:0000256" key="3">
    <source>
        <dbReference type="ARBA" id="ARBA00007171"/>
    </source>
</evidence>
<evidence type="ECO:0000259" key="8">
    <source>
        <dbReference type="Pfam" id="PF00905"/>
    </source>
</evidence>
<dbReference type="InterPro" id="IPR050515">
    <property type="entry name" value="Beta-lactam/transpept"/>
</dbReference>
<dbReference type="GO" id="GO:0008658">
    <property type="term" value="F:penicillin binding"/>
    <property type="evidence" value="ECO:0007669"/>
    <property type="project" value="InterPro"/>
</dbReference>
<dbReference type="InterPro" id="IPR007887">
    <property type="entry name" value="MecA_N"/>
</dbReference>
<dbReference type="GO" id="GO:0005886">
    <property type="term" value="C:plasma membrane"/>
    <property type="evidence" value="ECO:0007669"/>
    <property type="project" value="TreeGrafter"/>
</dbReference>
<feature type="signal peptide" evidence="7">
    <location>
        <begin position="1"/>
        <end position="18"/>
    </location>
</feature>
<dbReference type="GO" id="GO:0071972">
    <property type="term" value="F:peptidoglycan L,D-transpeptidase activity"/>
    <property type="evidence" value="ECO:0007669"/>
    <property type="project" value="TreeGrafter"/>
</dbReference>
<keyword evidence="7" id="KW-0732">Signal</keyword>
<dbReference type="EMBL" id="FQXD01000006">
    <property type="protein sequence ID" value="SHH37835.1"/>
    <property type="molecule type" value="Genomic_DNA"/>
</dbReference>
<feature type="domain" description="Penicillin-binding protein dimerisation" evidence="9">
    <location>
        <begin position="157"/>
        <end position="320"/>
    </location>
</feature>
<evidence type="ECO:0000313" key="11">
    <source>
        <dbReference type="EMBL" id="SHH37835.1"/>
    </source>
</evidence>
<protein>
    <recommendedName>
        <fullName evidence="4">serine-type D-Ala-D-Ala carboxypeptidase</fullName>
        <ecNumber evidence="4">3.4.16.4</ecNumber>
    </recommendedName>
</protein>
<dbReference type="GO" id="GO:0046677">
    <property type="term" value="P:response to antibiotic"/>
    <property type="evidence" value="ECO:0007669"/>
    <property type="project" value="InterPro"/>
</dbReference>
<feature type="domain" description="Penicillin-binding protein transpeptidase" evidence="8">
    <location>
        <begin position="358"/>
        <end position="660"/>
    </location>
</feature>
<dbReference type="InterPro" id="IPR036138">
    <property type="entry name" value="PBP_dimer_sf"/>
</dbReference>
<dbReference type="InterPro" id="IPR032710">
    <property type="entry name" value="NTF2-like_dom_sf"/>
</dbReference>
<dbReference type="Gene3D" id="3.10.450.100">
    <property type="entry name" value="NTF2-like, domain 1"/>
    <property type="match status" value="1"/>
</dbReference>
<dbReference type="AlphaFoldDB" id="A0A1M5SH91"/>
<dbReference type="UniPathway" id="UPA00219"/>
<dbReference type="Pfam" id="PF03717">
    <property type="entry name" value="PBP_dimer"/>
    <property type="match status" value="1"/>
</dbReference>
<dbReference type="GO" id="GO:0009252">
    <property type="term" value="P:peptidoglycan biosynthetic process"/>
    <property type="evidence" value="ECO:0007669"/>
    <property type="project" value="UniProtKB-UniPathway"/>
</dbReference>